<comment type="subcellular location">
    <subcellularLocation>
        <location evidence="1">Cell membrane</location>
        <topology evidence="1">Multi-pass membrane protein</topology>
    </subcellularLocation>
</comment>
<dbReference type="AlphaFoldDB" id="A0AAJ7TE19"/>
<feature type="domain" description="Amino acid permease N-terminal" evidence="4">
    <location>
        <begin position="94"/>
        <end position="141"/>
    </location>
</feature>
<sequence length="262" mass="28872">MQIAGAYKVSGTGLAPQATRGLRPGHHLSPPPSLATPIRGFTRSGKHHVHHYPATTPTRHHRAAAGMEEAGNDKGRFQVSVQPGEDGENYAYTDTHTNTYYSRTFGHNTLDPVPNYNYYCRTGTIHGKKLPRPSIHELHATYIPPEPTGLSGVYDDPEAGQEVEEDGPKAPEPILFGWFRGVGWKKEREGVGKAGGPELTETNRMTAHLFTNFNLENNPPAGGAPTASIDSITNEWLAKEWNNSKSPLTVEMEQDIQRVCRR</sequence>
<evidence type="ECO:0000256" key="2">
    <source>
        <dbReference type="ARBA" id="ARBA00022448"/>
    </source>
</evidence>
<dbReference type="Proteomes" id="UP001318040">
    <property type="component" value="Chromosome 25"/>
</dbReference>
<gene>
    <name evidence="6" type="primary">LOC116945798</name>
</gene>
<organism evidence="5 6">
    <name type="scientific">Petromyzon marinus</name>
    <name type="common">Sea lamprey</name>
    <dbReference type="NCBI Taxonomy" id="7757"/>
    <lineage>
        <taxon>Eukaryota</taxon>
        <taxon>Metazoa</taxon>
        <taxon>Chordata</taxon>
        <taxon>Craniata</taxon>
        <taxon>Vertebrata</taxon>
        <taxon>Cyclostomata</taxon>
        <taxon>Hyperoartia</taxon>
        <taxon>Petromyzontiformes</taxon>
        <taxon>Petromyzontidae</taxon>
        <taxon>Petromyzon</taxon>
    </lineage>
</organism>
<evidence type="ECO:0000256" key="1">
    <source>
        <dbReference type="ARBA" id="ARBA00004651"/>
    </source>
</evidence>
<dbReference type="RefSeq" id="XP_032816223.1">
    <property type="nucleotide sequence ID" value="XM_032960332.1"/>
</dbReference>
<feature type="region of interest" description="Disordered" evidence="3">
    <location>
        <begin position="1"/>
        <end position="59"/>
    </location>
</feature>
<dbReference type="GO" id="GO:0005886">
    <property type="term" value="C:plasma membrane"/>
    <property type="evidence" value="ECO:0007669"/>
    <property type="project" value="UniProtKB-SubCell"/>
</dbReference>
<dbReference type="InterPro" id="IPR013612">
    <property type="entry name" value="AA_permease_N"/>
</dbReference>
<keyword evidence="5" id="KW-1185">Reference proteome</keyword>
<dbReference type="Pfam" id="PF08403">
    <property type="entry name" value="AA_permease_N"/>
    <property type="match status" value="1"/>
</dbReference>
<proteinExistence type="predicted"/>
<reference evidence="6" key="1">
    <citation type="submission" date="2025-08" db="UniProtKB">
        <authorList>
            <consortium name="RefSeq"/>
        </authorList>
    </citation>
    <scope>IDENTIFICATION</scope>
    <source>
        <tissue evidence="6">Sperm</tissue>
    </source>
</reference>
<accession>A0AAJ7TE19</accession>
<evidence type="ECO:0000313" key="5">
    <source>
        <dbReference type="Proteomes" id="UP001318040"/>
    </source>
</evidence>
<keyword evidence="2" id="KW-0813">Transport</keyword>
<protein>
    <submittedName>
        <fullName evidence="6">Solute carrier family 12 member 2-like</fullName>
    </submittedName>
</protein>
<name>A0AAJ7TE19_PETMA</name>
<evidence type="ECO:0000259" key="4">
    <source>
        <dbReference type="Pfam" id="PF08403"/>
    </source>
</evidence>
<dbReference type="KEGG" id="pmrn:116945798"/>
<evidence type="ECO:0000313" key="6">
    <source>
        <dbReference type="RefSeq" id="XP_032816223.1"/>
    </source>
</evidence>
<evidence type="ECO:0000256" key="3">
    <source>
        <dbReference type="SAM" id="MobiDB-lite"/>
    </source>
</evidence>